<dbReference type="InterPro" id="IPR006553">
    <property type="entry name" value="Leu-rich_rpt_Cys-con_subtyp"/>
</dbReference>
<dbReference type="InterPro" id="IPR041567">
    <property type="entry name" value="COI1_F-box"/>
</dbReference>
<evidence type="ECO:0000256" key="3">
    <source>
        <dbReference type="ARBA" id="ARBA00022473"/>
    </source>
</evidence>
<dbReference type="AlphaFoldDB" id="A0AAV6WP26"/>
<dbReference type="Pfam" id="PF18511">
    <property type="entry name" value="F-box_5"/>
    <property type="match status" value="1"/>
</dbReference>
<dbReference type="EMBL" id="WHWC01000013">
    <property type="protein sequence ID" value="KAG8370670.1"/>
    <property type="molecule type" value="Genomic_DNA"/>
</dbReference>
<keyword evidence="4" id="KW-0833">Ubl conjugation pathway</keyword>
<gene>
    <name evidence="8" type="ORF">BUALT_Bualt13G0007400</name>
</gene>
<evidence type="ECO:0000256" key="6">
    <source>
        <dbReference type="ARBA" id="ARBA00023294"/>
    </source>
</evidence>
<dbReference type="PANTHER" id="PTHR16134:SF66">
    <property type="entry name" value="PROTEIN TRANSPORT INHIBITOR RESPONSE 1"/>
    <property type="match status" value="1"/>
</dbReference>
<evidence type="ECO:0000259" key="7">
    <source>
        <dbReference type="SMART" id="SM00256"/>
    </source>
</evidence>
<evidence type="ECO:0000256" key="2">
    <source>
        <dbReference type="ARBA" id="ARBA00004906"/>
    </source>
</evidence>
<proteinExistence type="predicted"/>
<dbReference type="FunFam" id="1.20.1280.50:FF:000006">
    <property type="entry name" value="Transport inhibitor response 1"/>
    <property type="match status" value="1"/>
</dbReference>
<reference evidence="8" key="1">
    <citation type="submission" date="2019-10" db="EMBL/GenBank/DDBJ databases">
        <authorList>
            <person name="Zhang R."/>
            <person name="Pan Y."/>
            <person name="Wang J."/>
            <person name="Ma R."/>
            <person name="Yu S."/>
        </authorList>
    </citation>
    <scope>NUCLEOTIDE SEQUENCE</scope>
    <source>
        <strain evidence="8">LA-IB0</strain>
        <tissue evidence="8">Leaf</tissue>
    </source>
</reference>
<dbReference type="CDD" id="cd22159">
    <property type="entry name" value="F-box_AtTIR1-like"/>
    <property type="match status" value="1"/>
</dbReference>
<dbReference type="PANTHER" id="PTHR16134">
    <property type="entry name" value="F-BOX/TPR REPEAT PROTEIN POF3"/>
    <property type="match status" value="1"/>
</dbReference>
<dbReference type="GO" id="GO:0009734">
    <property type="term" value="P:auxin-activated signaling pathway"/>
    <property type="evidence" value="ECO:0007669"/>
    <property type="project" value="UniProtKB-KW"/>
</dbReference>
<evidence type="ECO:0000256" key="1">
    <source>
        <dbReference type="ARBA" id="ARBA00004123"/>
    </source>
</evidence>
<organism evidence="8 9">
    <name type="scientific">Buddleja alternifolia</name>
    <dbReference type="NCBI Taxonomy" id="168488"/>
    <lineage>
        <taxon>Eukaryota</taxon>
        <taxon>Viridiplantae</taxon>
        <taxon>Streptophyta</taxon>
        <taxon>Embryophyta</taxon>
        <taxon>Tracheophyta</taxon>
        <taxon>Spermatophyta</taxon>
        <taxon>Magnoliopsida</taxon>
        <taxon>eudicotyledons</taxon>
        <taxon>Gunneridae</taxon>
        <taxon>Pentapetalae</taxon>
        <taxon>asterids</taxon>
        <taxon>lamiids</taxon>
        <taxon>Lamiales</taxon>
        <taxon>Scrophulariaceae</taxon>
        <taxon>Buddlejeae</taxon>
        <taxon>Buddleja</taxon>
    </lineage>
</organism>
<evidence type="ECO:0000313" key="9">
    <source>
        <dbReference type="Proteomes" id="UP000826271"/>
    </source>
</evidence>
<comment type="caution">
    <text evidence="8">The sequence shown here is derived from an EMBL/GenBank/DDBJ whole genome shotgun (WGS) entry which is preliminary data.</text>
</comment>
<dbReference type="GO" id="GO:0019005">
    <property type="term" value="C:SCF ubiquitin ligase complex"/>
    <property type="evidence" value="ECO:0007669"/>
    <property type="project" value="TreeGrafter"/>
</dbReference>
<keyword evidence="3" id="KW-0217">Developmental protein</keyword>
<feature type="domain" description="F-box" evidence="7">
    <location>
        <begin position="5"/>
        <end position="46"/>
    </location>
</feature>
<dbReference type="InterPro" id="IPR032675">
    <property type="entry name" value="LRR_dom_sf"/>
</dbReference>
<dbReference type="SUPFAM" id="SSF81383">
    <property type="entry name" value="F-box domain"/>
    <property type="match status" value="1"/>
</dbReference>
<dbReference type="GO" id="GO:0010011">
    <property type="term" value="F:auxin binding"/>
    <property type="evidence" value="ECO:0007669"/>
    <property type="project" value="UniProtKB-ARBA"/>
</dbReference>
<accession>A0AAV6WP26</accession>
<evidence type="ECO:0000256" key="4">
    <source>
        <dbReference type="ARBA" id="ARBA00022786"/>
    </source>
</evidence>
<dbReference type="SMART" id="SM00256">
    <property type="entry name" value="FBOX"/>
    <property type="match status" value="1"/>
</dbReference>
<dbReference type="Pfam" id="PF18791">
    <property type="entry name" value="Transp_inhibit"/>
    <property type="match status" value="1"/>
</dbReference>
<keyword evidence="9" id="KW-1185">Reference proteome</keyword>
<evidence type="ECO:0000313" key="8">
    <source>
        <dbReference type="EMBL" id="KAG8370670.1"/>
    </source>
</evidence>
<dbReference type="InterPro" id="IPR041101">
    <property type="entry name" value="Transp_inhibit"/>
</dbReference>
<protein>
    <recommendedName>
        <fullName evidence="7">F-box domain-containing protein</fullName>
    </recommendedName>
</protein>
<dbReference type="GO" id="GO:0010152">
    <property type="term" value="P:pollen maturation"/>
    <property type="evidence" value="ECO:0007669"/>
    <property type="project" value="UniProtKB-ARBA"/>
</dbReference>
<dbReference type="FunFam" id="3.80.10.10:FF:000029">
    <property type="entry name" value="Transport inhibitor response 1"/>
    <property type="match status" value="1"/>
</dbReference>
<name>A0AAV6WP26_9LAMI</name>
<dbReference type="InterPro" id="IPR036047">
    <property type="entry name" value="F-box-like_dom_sf"/>
</dbReference>
<dbReference type="GO" id="GO:0031146">
    <property type="term" value="P:SCF-dependent proteasomal ubiquitin-dependent protein catabolic process"/>
    <property type="evidence" value="ECO:0007669"/>
    <property type="project" value="TreeGrafter"/>
</dbReference>
<dbReference type="SMART" id="SM00367">
    <property type="entry name" value="LRR_CC"/>
    <property type="match status" value="7"/>
</dbReference>
<dbReference type="Gene3D" id="1.20.1280.50">
    <property type="match status" value="1"/>
</dbReference>
<comment type="subcellular location">
    <subcellularLocation>
        <location evidence="1">Nucleus</location>
    </subcellularLocation>
</comment>
<dbReference type="Proteomes" id="UP000826271">
    <property type="component" value="Unassembled WGS sequence"/>
</dbReference>
<keyword evidence="5" id="KW-0539">Nucleus</keyword>
<evidence type="ECO:0000256" key="5">
    <source>
        <dbReference type="ARBA" id="ARBA00023242"/>
    </source>
</evidence>
<comment type="pathway">
    <text evidence="2">Protein modification; protein ubiquitination.</text>
</comment>
<dbReference type="Gene3D" id="3.80.10.10">
    <property type="entry name" value="Ribonuclease Inhibitor"/>
    <property type="match status" value="1"/>
</dbReference>
<sequence>MASAFPEEVLEHVFSFLSSDKDRNAVSMVCKSWYEIERWCRRRVFIGNCYAVAPEVVIRRFPKVRAVEMKGKPHFADFNLVPDGWGGYVQPWIAAMAAAYPMLEEIKLKRMVVTDECLEVIAKSFRNFKVLVLSSCEGFTTDGLASVAANCRNLRELDLRESEVEDLSGHWLSHFPDNCTSLASLNMSCLASEVSFSALERLVARCSNLRTLRLNRAVPLEKLANLLRRAPQLVELGTGAYSAEIRSDVFSNLAEAFSVCKQLKGLSGFWDVVPAYLPAMNSVCSGITSLNLSYATIESPDLIKLVSQCRNLRRLWVLDYIEDTGLEAIAASCKDLQELRVFPSDPFGVEPNVSLTEQGLVSVSEGCPKLQSVLYFCRQMSNAALITIARSRPNMIRFRLCIIEPQAPDYLTLEPLDTGFGAIVQNCRKLRRLSMSGLLTDRVFEYIGTHAKKLEMLSIAFAGDSDLGLHHVLSGCDSLRKLEIRDCPFGDKALLANAAKLETMRSLWMSSCSVSYGACKMLGQKLPRVNVEVIDERGPPDSRPDSCPVEKLYVYRTVSGRRVDMPGFVWTMDENAALRF</sequence>
<dbReference type="InterPro" id="IPR001810">
    <property type="entry name" value="F-box_dom"/>
</dbReference>
<keyword evidence="6" id="KW-0927">Auxin signaling pathway</keyword>
<dbReference type="SUPFAM" id="SSF52047">
    <property type="entry name" value="RNI-like"/>
    <property type="match status" value="1"/>
</dbReference>
<dbReference type="GO" id="GO:0005634">
    <property type="term" value="C:nucleus"/>
    <property type="evidence" value="ECO:0007669"/>
    <property type="project" value="UniProtKB-SubCell"/>
</dbReference>